<sequence length="327" mass="37638">MRKITIKDIAKLSGVSFKTVSRVINNEKNVKDTTRERVEKLLKEFNFSVNYNAKRLASNSLKQIAIITNTEDNELNKNYIIMNYILKYGKKRDYTILVYKSMKELIRNNFGKIDAGFYEGVIFLNPKKMDEVQRVCDDNIPVVVSGISDKYIYVGTDQFESAYLATKSLVNKKCRDIGIVLGDPETRTNIEKVKGYKQALRDSNIRINTKKIMYNYETSHQVENLITKFYLKNELFQALIIGSDILALGAVRAVNKLGIKCPEKFKFISFGNTYICTETYPTISSIKQNFEEIARQLVDKIINIIENDSRETSFKISAEIIERESTI</sequence>
<evidence type="ECO:0000256" key="1">
    <source>
        <dbReference type="ARBA" id="ARBA00023015"/>
    </source>
</evidence>
<feature type="domain" description="HTH cro/C1-type" evidence="5">
    <location>
        <begin position="2"/>
        <end position="52"/>
    </location>
</feature>
<dbReference type="InterPro" id="IPR046335">
    <property type="entry name" value="LacI/GalR-like_sensor"/>
</dbReference>
<dbReference type="Proteomes" id="UP001225134">
    <property type="component" value="Unassembled WGS sequence"/>
</dbReference>
<dbReference type="PRINTS" id="PR00036">
    <property type="entry name" value="HTHLACI"/>
</dbReference>
<name>A0ABT7HKG2_9FUSO</name>
<dbReference type="PROSITE" id="PS50943">
    <property type="entry name" value="HTH_CROC1"/>
    <property type="match status" value="1"/>
</dbReference>
<keyword evidence="7" id="KW-1185">Reference proteome</keyword>
<dbReference type="Gene3D" id="1.10.260.40">
    <property type="entry name" value="lambda repressor-like DNA-binding domains"/>
    <property type="match status" value="1"/>
</dbReference>
<dbReference type="Pfam" id="PF00356">
    <property type="entry name" value="LacI"/>
    <property type="match status" value="1"/>
</dbReference>
<dbReference type="Pfam" id="PF13377">
    <property type="entry name" value="Peripla_BP_3"/>
    <property type="match status" value="1"/>
</dbReference>
<dbReference type="SUPFAM" id="SSF47413">
    <property type="entry name" value="lambda repressor-like DNA-binding domains"/>
    <property type="match status" value="1"/>
</dbReference>
<dbReference type="CDD" id="cd01392">
    <property type="entry name" value="HTH_LacI"/>
    <property type="match status" value="1"/>
</dbReference>
<feature type="domain" description="HTH lacI-type" evidence="4">
    <location>
        <begin position="4"/>
        <end position="58"/>
    </location>
</feature>
<protein>
    <submittedName>
        <fullName evidence="6">LacI family DNA-binding transcriptional regulator</fullName>
    </submittedName>
</protein>
<evidence type="ECO:0000313" key="6">
    <source>
        <dbReference type="EMBL" id="MDK9580136.1"/>
    </source>
</evidence>
<dbReference type="PROSITE" id="PS00356">
    <property type="entry name" value="HTH_LACI_1"/>
    <property type="match status" value="1"/>
</dbReference>
<keyword evidence="1" id="KW-0805">Transcription regulation</keyword>
<dbReference type="InterPro" id="IPR028082">
    <property type="entry name" value="Peripla_BP_I"/>
</dbReference>
<gene>
    <name evidence="6" type="ORF">QQA45_01165</name>
</gene>
<proteinExistence type="predicted"/>
<evidence type="ECO:0000259" key="5">
    <source>
        <dbReference type="PROSITE" id="PS50943"/>
    </source>
</evidence>
<comment type="caution">
    <text evidence="6">The sequence shown here is derived from an EMBL/GenBank/DDBJ whole genome shotgun (WGS) entry which is preliminary data.</text>
</comment>
<dbReference type="CDD" id="cd06267">
    <property type="entry name" value="PBP1_LacI_sugar_binding-like"/>
    <property type="match status" value="1"/>
</dbReference>
<dbReference type="PANTHER" id="PTHR30146:SF109">
    <property type="entry name" value="HTH-TYPE TRANSCRIPTIONAL REGULATOR GALS"/>
    <property type="match status" value="1"/>
</dbReference>
<organism evidence="6 7">
    <name type="scientific">Sneathia sanguinegens</name>
    <dbReference type="NCBI Taxonomy" id="40543"/>
    <lineage>
        <taxon>Bacteria</taxon>
        <taxon>Fusobacteriati</taxon>
        <taxon>Fusobacteriota</taxon>
        <taxon>Fusobacteriia</taxon>
        <taxon>Fusobacteriales</taxon>
        <taxon>Leptotrichiaceae</taxon>
        <taxon>Sneathia</taxon>
    </lineage>
</organism>
<dbReference type="GO" id="GO:0003677">
    <property type="term" value="F:DNA binding"/>
    <property type="evidence" value="ECO:0007669"/>
    <property type="project" value="UniProtKB-KW"/>
</dbReference>
<dbReference type="PROSITE" id="PS50932">
    <property type="entry name" value="HTH_LACI_2"/>
    <property type="match status" value="1"/>
</dbReference>
<dbReference type="RefSeq" id="WP_277285189.1">
    <property type="nucleotide sequence ID" value="NZ_CAMYCH010000011.1"/>
</dbReference>
<dbReference type="Gene3D" id="3.40.50.2300">
    <property type="match status" value="2"/>
</dbReference>
<keyword evidence="2 6" id="KW-0238">DNA-binding</keyword>
<dbReference type="PANTHER" id="PTHR30146">
    <property type="entry name" value="LACI-RELATED TRANSCRIPTIONAL REPRESSOR"/>
    <property type="match status" value="1"/>
</dbReference>
<evidence type="ECO:0000313" key="7">
    <source>
        <dbReference type="Proteomes" id="UP001225134"/>
    </source>
</evidence>
<reference evidence="6 7" key="1">
    <citation type="submission" date="2023-06" db="EMBL/GenBank/DDBJ databases">
        <title>Antibody response to the Sneathia vaginalis cytopathogenic toxin A during pregnancy.</title>
        <authorList>
            <person name="Mccoy Z.T."/>
            <person name="Serrano M.G."/>
            <person name="Spaine K."/>
            <person name="Edwards D.J."/>
            <person name="Buck G.A."/>
            <person name="Jefferson K."/>
        </authorList>
    </citation>
    <scope>NUCLEOTIDE SEQUENCE [LARGE SCALE GENOMIC DNA]</scope>
    <source>
        <strain evidence="6 7">CCUG 42621</strain>
    </source>
</reference>
<evidence type="ECO:0000256" key="3">
    <source>
        <dbReference type="ARBA" id="ARBA00023163"/>
    </source>
</evidence>
<dbReference type="InterPro" id="IPR000843">
    <property type="entry name" value="HTH_LacI"/>
</dbReference>
<dbReference type="InterPro" id="IPR001387">
    <property type="entry name" value="Cro/C1-type_HTH"/>
</dbReference>
<accession>A0ABT7HKG2</accession>
<evidence type="ECO:0000256" key="2">
    <source>
        <dbReference type="ARBA" id="ARBA00023125"/>
    </source>
</evidence>
<dbReference type="InterPro" id="IPR010982">
    <property type="entry name" value="Lambda_DNA-bd_dom_sf"/>
</dbReference>
<dbReference type="SMART" id="SM00354">
    <property type="entry name" value="HTH_LACI"/>
    <property type="match status" value="1"/>
</dbReference>
<keyword evidence="3" id="KW-0804">Transcription</keyword>
<evidence type="ECO:0000259" key="4">
    <source>
        <dbReference type="PROSITE" id="PS50932"/>
    </source>
</evidence>
<dbReference type="SUPFAM" id="SSF53822">
    <property type="entry name" value="Periplasmic binding protein-like I"/>
    <property type="match status" value="1"/>
</dbReference>
<dbReference type="EMBL" id="JASSPP010000001">
    <property type="protein sequence ID" value="MDK9580136.1"/>
    <property type="molecule type" value="Genomic_DNA"/>
</dbReference>